<feature type="transmembrane region" description="Helical" evidence="8">
    <location>
        <begin position="456"/>
        <end position="476"/>
    </location>
</feature>
<dbReference type="EC" id="2.4.-.-" evidence="11"/>
<comment type="subcellular location">
    <subcellularLocation>
        <location evidence="1">Cell membrane</location>
        <topology evidence="1">Multi-pass membrane protein</topology>
    </subcellularLocation>
</comment>
<dbReference type="EMBL" id="JAJNDB010000003">
    <property type="protein sequence ID" value="MCD2195191.1"/>
    <property type="molecule type" value="Genomic_DNA"/>
</dbReference>
<keyword evidence="2" id="KW-1003">Cell membrane</keyword>
<keyword evidence="4 11" id="KW-0808">Transferase</keyword>
<evidence type="ECO:0000256" key="7">
    <source>
        <dbReference type="ARBA" id="ARBA00023136"/>
    </source>
</evidence>
<evidence type="ECO:0000256" key="2">
    <source>
        <dbReference type="ARBA" id="ARBA00022475"/>
    </source>
</evidence>
<evidence type="ECO:0000256" key="3">
    <source>
        <dbReference type="ARBA" id="ARBA00022676"/>
    </source>
</evidence>
<evidence type="ECO:0000256" key="4">
    <source>
        <dbReference type="ARBA" id="ARBA00022679"/>
    </source>
</evidence>
<feature type="transmembrane region" description="Helical" evidence="8">
    <location>
        <begin position="318"/>
        <end position="335"/>
    </location>
</feature>
<feature type="transmembrane region" description="Helical" evidence="8">
    <location>
        <begin position="187"/>
        <end position="205"/>
    </location>
</feature>
<dbReference type="Proteomes" id="UP001199469">
    <property type="component" value="Unassembled WGS sequence"/>
</dbReference>
<keyword evidence="3 11" id="KW-0328">Glycosyltransferase</keyword>
<organism evidence="11 12">
    <name type="scientific">Actinomycetospora endophytica</name>
    <dbReference type="NCBI Taxonomy" id="2291215"/>
    <lineage>
        <taxon>Bacteria</taxon>
        <taxon>Bacillati</taxon>
        <taxon>Actinomycetota</taxon>
        <taxon>Actinomycetes</taxon>
        <taxon>Pseudonocardiales</taxon>
        <taxon>Pseudonocardiaceae</taxon>
        <taxon>Actinomycetospora</taxon>
    </lineage>
</organism>
<sequence>MDAPRWFRPGYAALLVATAVLYLWNLGATGYANSFYAAAVQASTRNPVAWLFAAVDAPGFITVDKPPADNWWMGLWANVFGFSAWTMLIPQALLGVGSVALLVLAVRRWSGPGVALLAGALLAITPVAVIMFRFDDPDPMLTFLLVAAAYALVRAVDAAGRRAGTAWLVACGALVGLGFLAKMGVALFVVPAFGLVYLICADVTLRRRIGQLAGGLAGLVVGAGWFLALVAIWPAESRPWIGGSTDNSLWQLAVGYNGLSRILGRGSSLAASASGTAAPAGRAGGGGGPGGPGGFAGGGFGGQASPLRLFTEQFGGQIAWLLPAALLAFVALLWATRRAPRTDLLRASTIMWGVWLVVASITFSFMAGMVHTYYTVVMAPPLAAMVALGAREGWRRRDALAARVLLAVGTGVTAIWAAVMLSWTPTFVPWLRWVILLAGLVAVVLVLLPRAAVRRGVVVTGLAAALIAAVGGPAAYAVDTVASAHGGTEASAGPQTGGGMFGGFRWARGGAAARGVGRVGAGRITGGQAGRAGGAGAGMAGGGFGRGTQADPALDTLLAQAGTTWSAAVPSTMAAAGLELTSNTSVMGIGGFSGSDPTPTLAQFQADVAAGKIHYFIGSGAGRGGFGGGFGGGGSTSPSATITQWVQSHFRSSTVGGETVYDLTARTPA</sequence>
<evidence type="ECO:0000313" key="11">
    <source>
        <dbReference type="EMBL" id="MCD2195191.1"/>
    </source>
</evidence>
<feature type="transmembrane region" description="Helical" evidence="8">
    <location>
        <begin position="402"/>
        <end position="424"/>
    </location>
</feature>
<reference evidence="11 12" key="1">
    <citation type="submission" date="2021-11" db="EMBL/GenBank/DDBJ databases">
        <title>Draft genome sequence of Actinomycetospora sp. SF1 isolated from the rhizosphere soil.</title>
        <authorList>
            <person name="Duangmal K."/>
            <person name="Chantavorakit T."/>
        </authorList>
    </citation>
    <scope>NUCLEOTIDE SEQUENCE [LARGE SCALE GENOMIC DNA]</scope>
    <source>
        <strain evidence="11 12">TBRC 5722</strain>
    </source>
</reference>
<keyword evidence="6 8" id="KW-1133">Transmembrane helix</keyword>
<dbReference type="GO" id="GO:0016757">
    <property type="term" value="F:glycosyltransferase activity"/>
    <property type="evidence" value="ECO:0007669"/>
    <property type="project" value="UniProtKB-KW"/>
</dbReference>
<dbReference type="Pfam" id="PF24878">
    <property type="entry name" value="YkcB_C"/>
    <property type="match status" value="1"/>
</dbReference>
<evidence type="ECO:0000259" key="10">
    <source>
        <dbReference type="Pfam" id="PF24878"/>
    </source>
</evidence>
<feature type="transmembrane region" description="Helical" evidence="8">
    <location>
        <begin position="347"/>
        <end position="367"/>
    </location>
</feature>
<feature type="transmembrane region" description="Helical" evidence="8">
    <location>
        <begin position="140"/>
        <end position="156"/>
    </location>
</feature>
<keyword evidence="12" id="KW-1185">Reference proteome</keyword>
<accession>A0ABS8PCP6</accession>
<evidence type="ECO:0000256" key="8">
    <source>
        <dbReference type="SAM" id="Phobius"/>
    </source>
</evidence>
<proteinExistence type="predicted"/>
<dbReference type="InterPro" id="IPR038731">
    <property type="entry name" value="RgtA/B/C-like"/>
</dbReference>
<dbReference type="PANTHER" id="PTHR33908">
    <property type="entry name" value="MANNOSYLTRANSFERASE YKCB-RELATED"/>
    <property type="match status" value="1"/>
</dbReference>
<dbReference type="RefSeq" id="WP_230735990.1">
    <property type="nucleotide sequence ID" value="NZ_JAJNDB010000003.1"/>
</dbReference>
<dbReference type="PANTHER" id="PTHR33908:SF3">
    <property type="entry name" value="UNDECAPRENYL PHOSPHATE-ALPHA-4-AMINO-4-DEOXY-L-ARABINOSE ARABINOSYL TRANSFERASE"/>
    <property type="match status" value="1"/>
</dbReference>
<feature type="domain" description="Putative mannosyltransferase YkcA/B-like C-terminal" evidence="10">
    <location>
        <begin position="560"/>
        <end position="649"/>
    </location>
</feature>
<evidence type="ECO:0000313" key="12">
    <source>
        <dbReference type="Proteomes" id="UP001199469"/>
    </source>
</evidence>
<feature type="transmembrane region" description="Helical" evidence="8">
    <location>
        <begin position="212"/>
        <end position="233"/>
    </location>
</feature>
<feature type="domain" description="Glycosyltransferase RgtA/B/C/D-like" evidence="9">
    <location>
        <begin position="64"/>
        <end position="222"/>
    </location>
</feature>
<dbReference type="InterPro" id="IPR056785">
    <property type="entry name" value="YkcA/B-like_C"/>
</dbReference>
<name>A0ABS8PCP6_9PSEU</name>
<feature type="transmembrane region" description="Helical" evidence="8">
    <location>
        <begin position="373"/>
        <end position="390"/>
    </location>
</feature>
<keyword evidence="5 8" id="KW-0812">Transmembrane</keyword>
<feature type="transmembrane region" description="Helical" evidence="8">
    <location>
        <begin position="82"/>
        <end position="106"/>
    </location>
</feature>
<evidence type="ECO:0000256" key="5">
    <source>
        <dbReference type="ARBA" id="ARBA00022692"/>
    </source>
</evidence>
<keyword evidence="7 8" id="KW-0472">Membrane</keyword>
<comment type="caution">
    <text evidence="11">The sequence shown here is derived from an EMBL/GenBank/DDBJ whole genome shotgun (WGS) entry which is preliminary data.</text>
</comment>
<evidence type="ECO:0000256" key="6">
    <source>
        <dbReference type="ARBA" id="ARBA00022989"/>
    </source>
</evidence>
<feature type="transmembrane region" description="Helical" evidence="8">
    <location>
        <begin position="430"/>
        <end position="449"/>
    </location>
</feature>
<protein>
    <submittedName>
        <fullName evidence="11">Glycosyltransferase family 39 protein</fullName>
        <ecNumber evidence="11">2.4.-.-</ecNumber>
    </submittedName>
</protein>
<evidence type="ECO:0000259" key="9">
    <source>
        <dbReference type="Pfam" id="PF13231"/>
    </source>
</evidence>
<dbReference type="Pfam" id="PF13231">
    <property type="entry name" value="PMT_2"/>
    <property type="match status" value="1"/>
</dbReference>
<feature type="transmembrane region" description="Helical" evidence="8">
    <location>
        <begin position="113"/>
        <end position="134"/>
    </location>
</feature>
<dbReference type="InterPro" id="IPR050297">
    <property type="entry name" value="LipidA_mod_glycosyltrf_83"/>
</dbReference>
<gene>
    <name evidence="11" type="ORF">LQ327_17630</name>
</gene>
<feature type="transmembrane region" description="Helical" evidence="8">
    <location>
        <begin position="163"/>
        <end position="181"/>
    </location>
</feature>
<evidence type="ECO:0000256" key="1">
    <source>
        <dbReference type="ARBA" id="ARBA00004651"/>
    </source>
</evidence>